<evidence type="ECO:0000313" key="1">
    <source>
        <dbReference type="EMBL" id="WZN54908.1"/>
    </source>
</evidence>
<name>A0ACD5BZ41_9SPHI</name>
<gene>
    <name evidence="1" type="ORF">AACH28_20075</name>
</gene>
<proteinExistence type="predicted"/>
<organism evidence="1 2">
    <name type="scientific">Sphingobacterium thalpophilum</name>
    <dbReference type="NCBI Taxonomy" id="259"/>
    <lineage>
        <taxon>Bacteria</taxon>
        <taxon>Pseudomonadati</taxon>
        <taxon>Bacteroidota</taxon>
        <taxon>Sphingobacteriia</taxon>
        <taxon>Sphingobacteriales</taxon>
        <taxon>Sphingobacteriaceae</taxon>
        <taxon>Sphingobacterium</taxon>
    </lineage>
</organism>
<dbReference type="EMBL" id="CP151087">
    <property type="protein sequence ID" value="WZN54908.1"/>
    <property type="molecule type" value="Genomic_DNA"/>
</dbReference>
<sequence>MIFLKIQLHNLTLALTALLLFVLLLIIAVLIYGYKNFQLIHNAQQWKRIIEDKISYSIFNGINEIQTDEKFKALSRNKNFKKIFISVLIESDQRFVGDAHKILKEIFYMFHLDDLAWSKLQSNNIYQNVRGIQVMTAMNIPDAINKITHHLNHKNPYVYSEAQYSVVRFNGFKGLKFLDTLDKPLSQWQQMRLNQAIKTVSEPDYDSIALWLESLNLSVISFALSLIRKFRIHTLHDNVARLLSHQSVDIRINSIKTLQTIESTDTLGFLLDCFNQQEDLVKVEILKFIDRAGNRNHNSFLKTILENEYDIYIQIETVNLLKKYKEYDYLQLKSNDSSIDPKLRKVLQNALSKQL</sequence>
<accession>A0ACD5BZ41</accession>
<protein>
    <submittedName>
        <fullName evidence="1">Uncharacterized protein</fullName>
    </submittedName>
</protein>
<evidence type="ECO:0000313" key="2">
    <source>
        <dbReference type="Proteomes" id="UP001485301"/>
    </source>
</evidence>
<keyword evidence="2" id="KW-1185">Reference proteome</keyword>
<reference evidence="1" key="1">
    <citation type="submission" date="2024-04" db="EMBL/GenBank/DDBJ databases">
        <title>Complete genome sequence of Sphingobacterium thalpophiium BAA-1094.</title>
        <authorList>
            <person name="Adaikpoh B.I."/>
        </authorList>
    </citation>
    <scope>NUCLEOTIDE SEQUENCE</scope>
    <source>
        <strain evidence="1">BAA-1094</strain>
    </source>
</reference>
<dbReference type="Proteomes" id="UP001485301">
    <property type="component" value="Chromosome"/>
</dbReference>